<sequence>MANSSNSPKAHDAVLGGQSPPPVDGVTLGGIEGLRQRFAVGNCEQKIKMLPTALNYGEAGIDFLIEVLNDPTLRVRATAYNVLQDADIEQAKSEILQGFLLHQGDRIYSVYESYLFYNDWCYDLITYAERIDYIYGFPVPFVPCLSRHIFRSSAEIAAKLHHDWRAIQEDICSYFTQIGWDDSSDWRREFNIIEWCKNNNILIRLPQEEKANFKTRLMDAGYANDLSNCTLNEEMEFLLQELMRFDEREEEKISHLNDDLEEIEWEIRHELETKTIRFLQVSQCYELLSQLWLDAIGQLTFIHEETIEEEIYIIPTGKL</sequence>
<evidence type="ECO:0008006" key="4">
    <source>
        <dbReference type="Google" id="ProtNLM"/>
    </source>
</evidence>
<dbReference type="AlphaFoldDB" id="A0A8J7DP01"/>
<feature type="region of interest" description="Disordered" evidence="1">
    <location>
        <begin position="1"/>
        <end position="21"/>
    </location>
</feature>
<dbReference type="EMBL" id="JADEWZ010000006">
    <property type="protein sequence ID" value="MBE9115434.1"/>
    <property type="molecule type" value="Genomic_DNA"/>
</dbReference>
<keyword evidence="3" id="KW-1185">Reference proteome</keyword>
<dbReference type="Proteomes" id="UP000654482">
    <property type="component" value="Unassembled WGS sequence"/>
</dbReference>
<evidence type="ECO:0000313" key="3">
    <source>
        <dbReference type="Proteomes" id="UP000654482"/>
    </source>
</evidence>
<evidence type="ECO:0000256" key="1">
    <source>
        <dbReference type="SAM" id="MobiDB-lite"/>
    </source>
</evidence>
<evidence type="ECO:0000313" key="2">
    <source>
        <dbReference type="EMBL" id="MBE9115434.1"/>
    </source>
</evidence>
<organism evidence="2 3">
    <name type="scientific">Lusitaniella coriacea LEGE 07157</name>
    <dbReference type="NCBI Taxonomy" id="945747"/>
    <lineage>
        <taxon>Bacteria</taxon>
        <taxon>Bacillati</taxon>
        <taxon>Cyanobacteriota</taxon>
        <taxon>Cyanophyceae</taxon>
        <taxon>Spirulinales</taxon>
        <taxon>Lusitaniellaceae</taxon>
        <taxon>Lusitaniella</taxon>
    </lineage>
</organism>
<protein>
    <recommendedName>
        <fullName evidence="4">HEAT repeat domain-containing protein</fullName>
    </recommendedName>
</protein>
<gene>
    <name evidence="2" type="ORF">IQ249_05920</name>
</gene>
<accession>A0A8J7DP01</accession>
<proteinExistence type="predicted"/>
<dbReference type="RefSeq" id="WP_194028517.1">
    <property type="nucleotide sequence ID" value="NZ_JADEWZ010000006.1"/>
</dbReference>
<reference evidence="2" key="1">
    <citation type="submission" date="2020-10" db="EMBL/GenBank/DDBJ databases">
        <authorList>
            <person name="Castelo-Branco R."/>
            <person name="Eusebio N."/>
            <person name="Adriana R."/>
            <person name="Vieira A."/>
            <person name="Brugerolle De Fraissinette N."/>
            <person name="Rezende De Castro R."/>
            <person name="Schneider M.P."/>
            <person name="Vasconcelos V."/>
            <person name="Leao P.N."/>
        </authorList>
    </citation>
    <scope>NUCLEOTIDE SEQUENCE</scope>
    <source>
        <strain evidence="2">LEGE 07157</strain>
    </source>
</reference>
<name>A0A8J7DP01_9CYAN</name>
<comment type="caution">
    <text evidence="2">The sequence shown here is derived from an EMBL/GenBank/DDBJ whole genome shotgun (WGS) entry which is preliminary data.</text>
</comment>